<dbReference type="GO" id="GO:0034204">
    <property type="term" value="P:lipid translocation"/>
    <property type="evidence" value="ECO:0007669"/>
    <property type="project" value="TreeGrafter"/>
</dbReference>
<dbReference type="PANTHER" id="PTHR47019">
    <property type="entry name" value="LIPID II FLIPPASE MURJ"/>
    <property type="match status" value="1"/>
</dbReference>
<dbReference type="EMBL" id="PFOB01000019">
    <property type="protein sequence ID" value="PIZ63517.1"/>
    <property type="molecule type" value="Genomic_DNA"/>
</dbReference>
<feature type="transmembrane region" description="Helical" evidence="8">
    <location>
        <begin position="391"/>
        <end position="413"/>
    </location>
</feature>
<name>A0A2M7U0C4_9BACT</name>
<proteinExistence type="inferred from homology"/>
<keyword evidence="8 9" id="KW-0813">Transport</keyword>
<keyword evidence="4 8" id="KW-0133">Cell shape</keyword>
<evidence type="ECO:0000256" key="9">
    <source>
        <dbReference type="PIRNR" id="PIRNR002869"/>
    </source>
</evidence>
<feature type="transmembrane region" description="Helical" evidence="8">
    <location>
        <begin position="462"/>
        <end position="482"/>
    </location>
</feature>
<comment type="caution">
    <text evidence="10">The sequence shown here is derived from an EMBL/GenBank/DDBJ whole genome shotgun (WGS) entry which is preliminary data.</text>
</comment>
<keyword evidence="8 9" id="KW-0961">Cell wall biogenesis/degradation</keyword>
<evidence type="ECO:0000256" key="4">
    <source>
        <dbReference type="ARBA" id="ARBA00022960"/>
    </source>
</evidence>
<feature type="transmembrane region" description="Helical" evidence="8">
    <location>
        <begin position="312"/>
        <end position="336"/>
    </location>
</feature>
<dbReference type="CDD" id="cd13123">
    <property type="entry name" value="MATE_MurJ_like"/>
    <property type="match status" value="1"/>
</dbReference>
<evidence type="ECO:0000256" key="6">
    <source>
        <dbReference type="ARBA" id="ARBA00022989"/>
    </source>
</evidence>
<reference evidence="11" key="1">
    <citation type="submission" date="2017-09" db="EMBL/GenBank/DDBJ databases">
        <title>Depth-based differentiation of microbial function through sediment-hosted aquifers and enrichment of novel symbionts in the deep terrestrial subsurface.</title>
        <authorList>
            <person name="Probst A.J."/>
            <person name="Ladd B."/>
            <person name="Jarett J.K."/>
            <person name="Geller-Mcgrath D.E."/>
            <person name="Sieber C.M.K."/>
            <person name="Emerson J.B."/>
            <person name="Anantharaman K."/>
            <person name="Thomas B.C."/>
            <person name="Malmstrom R."/>
            <person name="Stieglmeier M."/>
            <person name="Klingl A."/>
            <person name="Woyke T."/>
            <person name="Ryan C.M."/>
            <person name="Banfield J.F."/>
        </authorList>
    </citation>
    <scope>NUCLEOTIDE SEQUENCE [LARGE SCALE GENOMIC DNA]</scope>
</reference>
<evidence type="ECO:0000313" key="11">
    <source>
        <dbReference type="Proteomes" id="UP000228503"/>
    </source>
</evidence>
<keyword evidence="5 8" id="KW-0573">Peptidoglycan synthesis</keyword>
<evidence type="ECO:0000256" key="7">
    <source>
        <dbReference type="ARBA" id="ARBA00023136"/>
    </source>
</evidence>
<organism evidence="10 11">
    <name type="scientific">Candidatus Roizmanbacteria bacterium CG_4_10_14_0_2_um_filter_39_13</name>
    <dbReference type="NCBI Taxonomy" id="1974825"/>
    <lineage>
        <taxon>Bacteria</taxon>
        <taxon>Candidatus Roizmaniibacteriota</taxon>
    </lineage>
</organism>
<dbReference type="GO" id="GO:0071555">
    <property type="term" value="P:cell wall organization"/>
    <property type="evidence" value="ECO:0007669"/>
    <property type="project" value="UniProtKB-UniRule"/>
</dbReference>
<dbReference type="Proteomes" id="UP000228503">
    <property type="component" value="Unassembled WGS sequence"/>
</dbReference>
<evidence type="ECO:0000313" key="10">
    <source>
        <dbReference type="EMBL" id="PIZ63517.1"/>
    </source>
</evidence>
<evidence type="ECO:0000256" key="1">
    <source>
        <dbReference type="ARBA" id="ARBA00004651"/>
    </source>
</evidence>
<feature type="transmembrane region" description="Helical" evidence="8">
    <location>
        <begin position="169"/>
        <end position="190"/>
    </location>
</feature>
<dbReference type="PRINTS" id="PR01806">
    <property type="entry name" value="VIRFACTRMVIN"/>
</dbReference>
<feature type="transmembrane region" description="Helical" evidence="8">
    <location>
        <begin position="488"/>
        <end position="513"/>
    </location>
</feature>
<dbReference type="GO" id="GO:0009252">
    <property type="term" value="P:peptidoglycan biosynthetic process"/>
    <property type="evidence" value="ECO:0007669"/>
    <property type="project" value="UniProtKB-UniRule"/>
</dbReference>
<keyword evidence="7 8" id="KW-0472">Membrane</keyword>
<feature type="transmembrane region" description="Helical" evidence="8">
    <location>
        <begin position="419"/>
        <end position="441"/>
    </location>
</feature>
<feature type="transmembrane region" description="Helical" evidence="8">
    <location>
        <begin position="20"/>
        <end position="41"/>
    </location>
</feature>
<dbReference type="PIRSF" id="PIRSF002869">
    <property type="entry name" value="MviN"/>
    <property type="match status" value="1"/>
</dbReference>
<sequence length="546" mass="61832">MNKLLSRTKGFIFKQQTSILSSTMILAGMMLLSRIAGFLRYRILGGYFSPSELDIFYAAFRIPDLVFEILINGALSTTFIPFFIEYQKRKNEQSSIISSIINTVSILLMAFIVILVVLMPLLMPLIAPGFDKFQVQQLIIYSRILLLGQLPFLVLGNFLTAISQAKKSFLIPALAPILYNIAIIACITLFSESLHLLAPILGVVVGALVFFAIQLPVFYIAEFSYKPVLKHFKESMRFFRTAAPRILTIIVAQIDATVDLTLATLLGPGSYTVFYLAQRLQLLPVSVVGMAFGQASLPYLSDMYQEKKYREFKDIIVTSILNIFYFTIPAAAFLIITRTPMVRLFFGADKFDWNATVLTAVTLSYFAISLPLHAIYYFLTRCFYSIFDTKTPFYVSAISIIFSATLSILFTLVFKLPVWSLALSFSITMSLRSLVLILLLYKKLGGFNILALGKGTFKIGIAVFNTTILTYFLMRLLDGLIFDTTRTLNVFMLLGVGFIFYSVIFLFLSWLFGIKEMYILSKMFFKVREYQKKIVEVYKGVEYGSE</sequence>
<dbReference type="UniPathway" id="UPA00219"/>
<evidence type="ECO:0000256" key="5">
    <source>
        <dbReference type="ARBA" id="ARBA00022984"/>
    </source>
</evidence>
<dbReference type="Pfam" id="PF03023">
    <property type="entry name" value="MurJ"/>
    <property type="match status" value="1"/>
</dbReference>
<dbReference type="GO" id="GO:0015648">
    <property type="term" value="F:lipid-linked peptidoglycan transporter activity"/>
    <property type="evidence" value="ECO:0007669"/>
    <property type="project" value="UniProtKB-UniRule"/>
</dbReference>
<feature type="transmembrane region" description="Helical" evidence="8">
    <location>
        <begin position="356"/>
        <end position="379"/>
    </location>
</feature>
<evidence type="ECO:0000256" key="8">
    <source>
        <dbReference type="HAMAP-Rule" id="MF_02078"/>
    </source>
</evidence>
<comment type="similarity">
    <text evidence="8 9">Belongs to the MurJ/MviN family.</text>
</comment>
<feature type="transmembrane region" description="Helical" evidence="8">
    <location>
        <begin position="282"/>
        <end position="300"/>
    </location>
</feature>
<comment type="function">
    <text evidence="8 9">Involved in peptidoglycan biosynthesis. Transports lipid-linked peptidoglycan precursors from the inner to the outer leaflet of the cytoplasmic membrane.</text>
</comment>
<dbReference type="HAMAP" id="MF_02078">
    <property type="entry name" value="MurJ_MviN"/>
    <property type="match status" value="1"/>
</dbReference>
<evidence type="ECO:0000256" key="3">
    <source>
        <dbReference type="ARBA" id="ARBA00022692"/>
    </source>
</evidence>
<keyword evidence="6 8" id="KW-1133">Transmembrane helix</keyword>
<dbReference type="NCBIfam" id="TIGR01695">
    <property type="entry name" value="murJ_mviN"/>
    <property type="match status" value="1"/>
</dbReference>
<keyword evidence="2 8" id="KW-1003">Cell membrane</keyword>
<dbReference type="PANTHER" id="PTHR47019:SF1">
    <property type="entry name" value="LIPID II FLIPPASE MURJ"/>
    <property type="match status" value="1"/>
</dbReference>
<accession>A0A2M7U0C4</accession>
<dbReference type="InterPro" id="IPR051050">
    <property type="entry name" value="Lipid_II_flippase_MurJ/MviN"/>
</dbReference>
<feature type="transmembrane region" description="Helical" evidence="8">
    <location>
        <begin position="96"/>
        <end position="118"/>
    </location>
</feature>
<dbReference type="GO" id="GO:0008360">
    <property type="term" value="P:regulation of cell shape"/>
    <property type="evidence" value="ECO:0007669"/>
    <property type="project" value="UniProtKB-UniRule"/>
</dbReference>
<feature type="transmembrane region" description="Helical" evidence="8">
    <location>
        <begin position="65"/>
        <end position="84"/>
    </location>
</feature>
<keyword evidence="3 8" id="KW-0812">Transmembrane</keyword>
<dbReference type="InterPro" id="IPR004268">
    <property type="entry name" value="MurJ"/>
</dbReference>
<comment type="subcellular location">
    <subcellularLocation>
        <location evidence="1 8">Cell membrane</location>
        <topology evidence="1 8">Multi-pass membrane protein</topology>
    </subcellularLocation>
</comment>
<dbReference type="GO" id="GO:0005886">
    <property type="term" value="C:plasma membrane"/>
    <property type="evidence" value="ECO:0007669"/>
    <property type="project" value="UniProtKB-SubCell"/>
</dbReference>
<feature type="transmembrane region" description="Helical" evidence="8">
    <location>
        <begin position="196"/>
        <end position="221"/>
    </location>
</feature>
<protein>
    <recommendedName>
        <fullName evidence="8">Probable lipid II flippase MurJ</fullName>
    </recommendedName>
</protein>
<comment type="pathway">
    <text evidence="8">Cell wall biogenesis; peptidoglycan biosynthesis.</text>
</comment>
<dbReference type="AlphaFoldDB" id="A0A2M7U0C4"/>
<gene>
    <name evidence="10" type="primary">mviN</name>
    <name evidence="8" type="synonym">murJ</name>
    <name evidence="10" type="ORF">COY16_01665</name>
</gene>
<evidence type="ECO:0000256" key="2">
    <source>
        <dbReference type="ARBA" id="ARBA00022475"/>
    </source>
</evidence>
<feature type="transmembrane region" description="Helical" evidence="8">
    <location>
        <begin position="138"/>
        <end position="162"/>
    </location>
</feature>
<feature type="transmembrane region" description="Helical" evidence="8">
    <location>
        <begin position="242"/>
        <end position="262"/>
    </location>
</feature>